<evidence type="ECO:0000259" key="5">
    <source>
        <dbReference type="Pfam" id="PF01094"/>
    </source>
</evidence>
<name>A0A401NWQ0_SCYTO</name>
<evidence type="ECO:0000256" key="2">
    <source>
        <dbReference type="ARBA" id="ARBA00022692"/>
    </source>
</evidence>
<dbReference type="EMBL" id="BFAA01002832">
    <property type="protein sequence ID" value="GCB65306.1"/>
    <property type="molecule type" value="Genomic_DNA"/>
</dbReference>
<dbReference type="OrthoDB" id="5984008at2759"/>
<evidence type="ECO:0000313" key="7">
    <source>
        <dbReference type="Proteomes" id="UP000288216"/>
    </source>
</evidence>
<evidence type="ECO:0000256" key="1">
    <source>
        <dbReference type="ARBA" id="ARBA00004370"/>
    </source>
</evidence>
<dbReference type="InterPro" id="IPR028082">
    <property type="entry name" value="Peripla_BP_I"/>
</dbReference>
<keyword evidence="3" id="KW-1133">Transmembrane helix</keyword>
<dbReference type="OMA" id="FHWQRFL"/>
<sequence length="161" mass="18679">MNIPHLYIQRTPAGTPRSQCSIARNARNSDYTLSLRPPDYFNEVILKVITEFSWQKFMIFYDDAYDIRGIQEFLSQAGQQGIEVSLQKVEASISSMFTGLFSTLGFDELSRFRDMLRRALLFLNPRTAKTFISEHVNRMRNTFYDVSKGTHVNRSQLHEIA</sequence>
<evidence type="ECO:0000256" key="4">
    <source>
        <dbReference type="ARBA" id="ARBA00023136"/>
    </source>
</evidence>
<organism evidence="6 7">
    <name type="scientific">Scyliorhinus torazame</name>
    <name type="common">Cloudy catshark</name>
    <name type="synonym">Catulus torazame</name>
    <dbReference type="NCBI Taxonomy" id="75743"/>
    <lineage>
        <taxon>Eukaryota</taxon>
        <taxon>Metazoa</taxon>
        <taxon>Chordata</taxon>
        <taxon>Craniata</taxon>
        <taxon>Vertebrata</taxon>
        <taxon>Chondrichthyes</taxon>
        <taxon>Elasmobranchii</taxon>
        <taxon>Galeomorphii</taxon>
        <taxon>Galeoidea</taxon>
        <taxon>Carcharhiniformes</taxon>
        <taxon>Scyliorhinidae</taxon>
        <taxon>Scyliorhinus</taxon>
    </lineage>
</organism>
<comment type="subcellular location">
    <subcellularLocation>
        <location evidence="1">Membrane</location>
    </subcellularLocation>
</comment>
<evidence type="ECO:0000256" key="3">
    <source>
        <dbReference type="ARBA" id="ARBA00022989"/>
    </source>
</evidence>
<keyword evidence="7" id="KW-1185">Reference proteome</keyword>
<keyword evidence="4" id="KW-0472">Membrane</keyword>
<dbReference type="GO" id="GO:0016020">
    <property type="term" value="C:membrane"/>
    <property type="evidence" value="ECO:0007669"/>
    <property type="project" value="UniProtKB-SubCell"/>
</dbReference>
<feature type="domain" description="Receptor ligand binding region" evidence="5">
    <location>
        <begin position="24"/>
        <end position="134"/>
    </location>
</feature>
<evidence type="ECO:0000313" key="6">
    <source>
        <dbReference type="EMBL" id="GCB65306.1"/>
    </source>
</evidence>
<reference evidence="6 7" key="1">
    <citation type="journal article" date="2018" name="Nat. Ecol. Evol.">
        <title>Shark genomes provide insights into elasmobranch evolution and the origin of vertebrates.</title>
        <authorList>
            <person name="Hara Y"/>
            <person name="Yamaguchi K"/>
            <person name="Onimaru K"/>
            <person name="Kadota M"/>
            <person name="Koyanagi M"/>
            <person name="Keeley SD"/>
            <person name="Tatsumi K"/>
            <person name="Tanaka K"/>
            <person name="Motone F"/>
            <person name="Kageyama Y"/>
            <person name="Nozu R"/>
            <person name="Adachi N"/>
            <person name="Nishimura O"/>
            <person name="Nakagawa R"/>
            <person name="Tanegashima C"/>
            <person name="Kiyatake I"/>
            <person name="Matsumoto R"/>
            <person name="Murakumo K"/>
            <person name="Nishida K"/>
            <person name="Terakita A"/>
            <person name="Kuratani S"/>
            <person name="Sato K"/>
            <person name="Hyodo S Kuraku.S."/>
        </authorList>
    </citation>
    <scope>NUCLEOTIDE SEQUENCE [LARGE SCALE GENOMIC DNA]</scope>
</reference>
<comment type="caution">
    <text evidence="6">The sequence shown here is derived from an EMBL/GenBank/DDBJ whole genome shotgun (WGS) entry which is preliminary data.</text>
</comment>
<accession>A0A401NWQ0</accession>
<dbReference type="SUPFAM" id="SSF53822">
    <property type="entry name" value="Periplasmic binding protein-like I"/>
    <property type="match status" value="1"/>
</dbReference>
<protein>
    <recommendedName>
        <fullName evidence="5">Receptor ligand binding region domain-containing protein</fullName>
    </recommendedName>
</protein>
<dbReference type="Pfam" id="PF01094">
    <property type="entry name" value="ANF_receptor"/>
    <property type="match status" value="1"/>
</dbReference>
<gene>
    <name evidence="6" type="ORF">scyTo_0007685</name>
</gene>
<dbReference type="InterPro" id="IPR001828">
    <property type="entry name" value="ANF_lig-bd_rcpt"/>
</dbReference>
<dbReference type="AlphaFoldDB" id="A0A401NWQ0"/>
<dbReference type="Gene3D" id="3.40.50.2300">
    <property type="match status" value="2"/>
</dbReference>
<keyword evidence="2" id="KW-0812">Transmembrane</keyword>
<proteinExistence type="predicted"/>
<dbReference type="Proteomes" id="UP000288216">
    <property type="component" value="Unassembled WGS sequence"/>
</dbReference>
<dbReference type="STRING" id="75743.A0A401NWQ0"/>